<dbReference type="PANTHER" id="PTHR33144">
    <property type="entry name" value="OS10G0409366 PROTEIN-RELATED"/>
    <property type="match status" value="1"/>
</dbReference>
<protein>
    <submittedName>
        <fullName evidence="1">Uncharacterized protein</fullName>
    </submittedName>
</protein>
<dbReference type="PANTHER" id="PTHR33144:SF45">
    <property type="entry name" value="TRANSPOSASE TNP1_EN_SPM-LIKE DOMAIN-CONTAINING PROTEIN"/>
    <property type="match status" value="1"/>
</dbReference>
<proteinExistence type="predicted"/>
<dbReference type="EMBL" id="NMUH01000436">
    <property type="protein sequence ID" value="MQL79144.1"/>
    <property type="molecule type" value="Genomic_DNA"/>
</dbReference>
<dbReference type="Proteomes" id="UP000652761">
    <property type="component" value="Unassembled WGS sequence"/>
</dbReference>
<name>A0A843UB94_COLES</name>
<evidence type="ECO:0000313" key="1">
    <source>
        <dbReference type="EMBL" id="MQL79144.1"/>
    </source>
</evidence>
<comment type="caution">
    <text evidence="1">The sequence shown here is derived from an EMBL/GenBank/DDBJ whole genome shotgun (WGS) entry which is preliminary data.</text>
</comment>
<gene>
    <name evidence="1" type="ORF">Taro_011591</name>
</gene>
<sequence>MPPGQHLKLEFDELNRPIGTNAIGFAHFLGSMARNGDLLPIDVFDWRYMQEHNINECLELVKSKFELEDCHENYVVASLSKKWKDYKERLKKEYFNPDGDNPCPHQFIVEEQWKNLVQHWKSDTAKVEIDQIVAGHFPDDTENIVSENENQILTQVLGKEHPGKPRCYGSFVTSTDIYGSKNKCGNVKRRLSRMLIKL</sequence>
<organism evidence="1 2">
    <name type="scientific">Colocasia esculenta</name>
    <name type="common">Wild taro</name>
    <name type="synonym">Arum esculentum</name>
    <dbReference type="NCBI Taxonomy" id="4460"/>
    <lineage>
        <taxon>Eukaryota</taxon>
        <taxon>Viridiplantae</taxon>
        <taxon>Streptophyta</taxon>
        <taxon>Embryophyta</taxon>
        <taxon>Tracheophyta</taxon>
        <taxon>Spermatophyta</taxon>
        <taxon>Magnoliopsida</taxon>
        <taxon>Liliopsida</taxon>
        <taxon>Araceae</taxon>
        <taxon>Aroideae</taxon>
        <taxon>Colocasieae</taxon>
        <taxon>Colocasia</taxon>
    </lineage>
</organism>
<reference evidence="1" key="1">
    <citation type="submission" date="2017-07" db="EMBL/GenBank/DDBJ databases">
        <title>Taro Niue Genome Assembly and Annotation.</title>
        <authorList>
            <person name="Atibalentja N."/>
            <person name="Keating K."/>
            <person name="Fields C.J."/>
        </authorList>
    </citation>
    <scope>NUCLEOTIDE SEQUENCE</scope>
    <source>
        <strain evidence="1">Niue_2</strain>
        <tissue evidence="1">Leaf</tissue>
    </source>
</reference>
<keyword evidence="2" id="KW-1185">Reference proteome</keyword>
<accession>A0A843UB94</accession>
<dbReference type="AlphaFoldDB" id="A0A843UB94"/>
<dbReference type="OrthoDB" id="694021at2759"/>
<evidence type="ECO:0000313" key="2">
    <source>
        <dbReference type="Proteomes" id="UP000652761"/>
    </source>
</evidence>